<evidence type="ECO:0000313" key="3">
    <source>
        <dbReference type="Proteomes" id="UP000281094"/>
    </source>
</evidence>
<reference evidence="2 3" key="1">
    <citation type="submission" date="2018-10" db="EMBL/GenBank/DDBJ databases">
        <title>Notoacmeibacter sp. M2BS9Y-3-1, whole genome shotgun sequence.</title>
        <authorList>
            <person name="Tuo L."/>
        </authorList>
    </citation>
    <scope>NUCLEOTIDE SEQUENCE [LARGE SCALE GENOMIC DNA]</scope>
    <source>
        <strain evidence="2 3">M2BS9Y-3-1</strain>
    </source>
</reference>
<proteinExistence type="predicted"/>
<dbReference type="SUPFAM" id="SSF52799">
    <property type="entry name" value="(Phosphotyrosine protein) phosphatases II"/>
    <property type="match status" value="1"/>
</dbReference>
<dbReference type="NCBIfam" id="TIGR01244">
    <property type="entry name" value="TIGR01244 family sulfur transferase"/>
    <property type="match status" value="1"/>
</dbReference>
<organism evidence="2 3">
    <name type="scientific">Notoacmeibacter ruber</name>
    <dbReference type="NCBI Taxonomy" id="2670375"/>
    <lineage>
        <taxon>Bacteria</taxon>
        <taxon>Pseudomonadati</taxon>
        <taxon>Pseudomonadota</taxon>
        <taxon>Alphaproteobacteria</taxon>
        <taxon>Hyphomicrobiales</taxon>
        <taxon>Notoacmeibacteraceae</taxon>
        <taxon>Notoacmeibacter</taxon>
    </lineage>
</organism>
<dbReference type="InterPro" id="IPR005939">
    <property type="entry name" value="BLH_phosphatase-like"/>
</dbReference>
<evidence type="ECO:0000259" key="1">
    <source>
        <dbReference type="Pfam" id="PF04273"/>
    </source>
</evidence>
<sequence length="111" mass="11822">MDLRYLTDDLAVIGQITSDDIPAIVEEGFKAVVCNRPDSEAGAVSHETVQSAALKAGLEFRYIPVTSGAITGDNVTDMGEALKLLPKPVLAYCRSGARCTNLYALTKQAGY</sequence>
<keyword evidence="3" id="KW-1185">Reference proteome</keyword>
<dbReference type="GO" id="GO:0016787">
    <property type="term" value="F:hydrolase activity"/>
    <property type="evidence" value="ECO:0007669"/>
    <property type="project" value="InterPro"/>
</dbReference>
<dbReference type="RefSeq" id="WP_121644254.1">
    <property type="nucleotide sequence ID" value="NZ_RCWN01000001.1"/>
</dbReference>
<dbReference type="EMBL" id="RCWN01000001">
    <property type="protein sequence ID" value="RLQ87287.1"/>
    <property type="molecule type" value="Genomic_DNA"/>
</dbReference>
<dbReference type="Proteomes" id="UP000281094">
    <property type="component" value="Unassembled WGS sequence"/>
</dbReference>
<dbReference type="Pfam" id="PF04273">
    <property type="entry name" value="BLH_phosphatase"/>
    <property type="match status" value="1"/>
</dbReference>
<dbReference type="Gene3D" id="3.90.190.10">
    <property type="entry name" value="Protein tyrosine phosphatase superfamily"/>
    <property type="match status" value="1"/>
</dbReference>
<name>A0A3L7J978_9HYPH</name>
<evidence type="ECO:0000313" key="2">
    <source>
        <dbReference type="EMBL" id="RLQ87287.1"/>
    </source>
</evidence>
<comment type="caution">
    <text evidence="2">The sequence shown here is derived from an EMBL/GenBank/DDBJ whole genome shotgun (WGS) entry which is preliminary data.</text>
</comment>
<dbReference type="InterPro" id="IPR029021">
    <property type="entry name" value="Prot-tyrosine_phosphatase-like"/>
</dbReference>
<feature type="domain" description="Beta-lactamase hydrolase-like protein phosphatase-like" evidence="1">
    <location>
        <begin position="2"/>
        <end position="107"/>
    </location>
</feature>
<dbReference type="AlphaFoldDB" id="A0A3L7J978"/>
<protein>
    <submittedName>
        <fullName evidence="2">TIGR01244 family phosphatase</fullName>
    </submittedName>
</protein>
<accession>A0A3L7J978</accession>
<gene>
    <name evidence="2" type="ORF">D8780_02730</name>
</gene>